<protein>
    <submittedName>
        <fullName evidence="2">Poly(ADP-ribose) glycohydrolase</fullName>
    </submittedName>
</protein>
<name>A0A915NKP5_9BILA</name>
<accession>A0A915NKP5</accession>
<keyword evidence="1" id="KW-1185">Reference proteome</keyword>
<dbReference type="WBParaSite" id="scf7180000419621.g4093">
    <property type="protein sequence ID" value="scf7180000419621.g4093"/>
    <property type="gene ID" value="scf7180000419621.g4093"/>
</dbReference>
<proteinExistence type="predicted"/>
<reference evidence="2" key="1">
    <citation type="submission" date="2022-11" db="UniProtKB">
        <authorList>
            <consortium name="WormBaseParasite"/>
        </authorList>
    </citation>
    <scope>IDENTIFICATION</scope>
</reference>
<dbReference type="Proteomes" id="UP000887560">
    <property type="component" value="Unplaced"/>
</dbReference>
<evidence type="ECO:0000313" key="1">
    <source>
        <dbReference type="Proteomes" id="UP000887560"/>
    </source>
</evidence>
<sequence>MEISEEGNNYLLPLLQDESKEYPTKISLDSEIQVKEFLPLLFKTFANNEKLSKFNCNLINDALNCFTFGNFTRLYINLGKNNSKDRNLLEKLKRIIVNILLADESKQKYLFRGFHQNILLYHPDNETFQLHQSILDNEICRRYGDTSTWGYQHNFGQGIALGYIQASIQGNYFRGHQQNYGYQTGYGNQQIY</sequence>
<dbReference type="AlphaFoldDB" id="A0A915NKP5"/>
<evidence type="ECO:0000313" key="2">
    <source>
        <dbReference type="WBParaSite" id="scf7180000419621.g4093"/>
    </source>
</evidence>
<organism evidence="1 2">
    <name type="scientific">Meloidogyne floridensis</name>
    <dbReference type="NCBI Taxonomy" id="298350"/>
    <lineage>
        <taxon>Eukaryota</taxon>
        <taxon>Metazoa</taxon>
        <taxon>Ecdysozoa</taxon>
        <taxon>Nematoda</taxon>
        <taxon>Chromadorea</taxon>
        <taxon>Rhabditida</taxon>
        <taxon>Tylenchina</taxon>
        <taxon>Tylenchomorpha</taxon>
        <taxon>Tylenchoidea</taxon>
        <taxon>Meloidogynidae</taxon>
        <taxon>Meloidogyninae</taxon>
        <taxon>Meloidogyne</taxon>
    </lineage>
</organism>